<feature type="transmembrane region" description="Helical" evidence="7">
    <location>
        <begin position="372"/>
        <end position="392"/>
    </location>
</feature>
<evidence type="ECO:0000313" key="10">
    <source>
        <dbReference type="Proteomes" id="UP000298390"/>
    </source>
</evidence>
<feature type="transmembrane region" description="Helical" evidence="7">
    <location>
        <begin position="339"/>
        <end position="360"/>
    </location>
</feature>
<feature type="transmembrane region" description="Helical" evidence="7">
    <location>
        <begin position="146"/>
        <end position="167"/>
    </location>
</feature>
<dbReference type="InterPro" id="IPR036259">
    <property type="entry name" value="MFS_trans_sf"/>
</dbReference>
<dbReference type="AlphaFoldDB" id="A0A4Y9YU36"/>
<proteinExistence type="predicted"/>
<keyword evidence="2" id="KW-0813">Transport</keyword>
<keyword evidence="4 7" id="KW-1133">Transmembrane helix</keyword>
<evidence type="ECO:0000259" key="8">
    <source>
        <dbReference type="PROSITE" id="PS50850"/>
    </source>
</evidence>
<dbReference type="InterPro" id="IPR011701">
    <property type="entry name" value="MFS"/>
</dbReference>
<feature type="transmembrane region" description="Helical" evidence="7">
    <location>
        <begin position="179"/>
        <end position="201"/>
    </location>
</feature>
<dbReference type="EMBL" id="SEKV01000075">
    <property type="protein sequence ID" value="TFY65237.1"/>
    <property type="molecule type" value="Genomic_DNA"/>
</dbReference>
<dbReference type="InterPro" id="IPR020846">
    <property type="entry name" value="MFS_dom"/>
</dbReference>
<dbReference type="SUPFAM" id="SSF103473">
    <property type="entry name" value="MFS general substrate transporter"/>
    <property type="match status" value="1"/>
</dbReference>
<accession>A0A4Y9YU36</accession>
<dbReference type="PROSITE" id="PS50850">
    <property type="entry name" value="MFS"/>
    <property type="match status" value="1"/>
</dbReference>
<dbReference type="GO" id="GO:0016020">
    <property type="term" value="C:membrane"/>
    <property type="evidence" value="ECO:0007669"/>
    <property type="project" value="UniProtKB-SubCell"/>
</dbReference>
<dbReference type="Proteomes" id="UP000298390">
    <property type="component" value="Unassembled WGS sequence"/>
</dbReference>
<dbReference type="PANTHER" id="PTHR23504">
    <property type="entry name" value="MAJOR FACILITATOR SUPERFAMILY DOMAIN-CONTAINING PROTEIN 10"/>
    <property type="match status" value="1"/>
</dbReference>
<evidence type="ECO:0000256" key="5">
    <source>
        <dbReference type="ARBA" id="ARBA00023136"/>
    </source>
</evidence>
<evidence type="ECO:0000256" key="4">
    <source>
        <dbReference type="ARBA" id="ARBA00022989"/>
    </source>
</evidence>
<keyword evidence="3 7" id="KW-0812">Transmembrane</keyword>
<feature type="transmembrane region" description="Helical" evidence="7">
    <location>
        <begin position="221"/>
        <end position="245"/>
    </location>
</feature>
<reference evidence="9 10" key="1">
    <citation type="submission" date="2019-01" db="EMBL/GenBank/DDBJ databases">
        <title>Genome sequencing of the rare red list fungi Fomitopsis rosea.</title>
        <authorList>
            <person name="Buettner E."/>
            <person name="Kellner H."/>
        </authorList>
    </citation>
    <scope>NUCLEOTIDE SEQUENCE [LARGE SCALE GENOMIC DNA]</scope>
    <source>
        <strain evidence="9 10">DSM 105464</strain>
    </source>
</reference>
<feature type="transmembrane region" description="Helical" evidence="7">
    <location>
        <begin position="122"/>
        <end position="140"/>
    </location>
</feature>
<evidence type="ECO:0000256" key="3">
    <source>
        <dbReference type="ARBA" id="ARBA00022692"/>
    </source>
</evidence>
<sequence>MAPELLPEQLGLDMAEVRSDSSLDSDPLLPPEHRERVPPRPNPLPKLQLAVVYFIKLIIPIAGTQALPYINVMVADLAKAAGAKTGYYSGLVGSARSIAHLLTIYSWGRISEIQDRHGRKPVVIIGTALTGFFTLLFGISRTFPTVLLTVFLVGIFSGTTGAIHSIVGELVDPTNEAIAFPLYDIVSAVGFAVGPLIGGTFSDPATQFGGPWFDTPFWRTYPYFLPSFITASIAATALLLAVFVLEETLPGRRGARKGPIRIHQDEESPISPVRGPRTDPFVDAKPLGVWQLLSMPVIRMICASSGALAYVAGSFNTVFVLQAYTPVEDGGLALSPSQIGRALGIMGTVSMFLKLGMPYLLRRFGTLTVFRFCMRSWPITFASMAILSIVAKKVEGVEGVVTEWTAVSFVLFLSRVGCLAFSIIMILTKDHTPGTSSLGTSNGLAEFAQALASVFSPAIVSSLFAFSSSNHILGGNFWVVVTVLISIGSGWFAEQMKRYRDD</sequence>
<dbReference type="GO" id="GO:0022857">
    <property type="term" value="F:transmembrane transporter activity"/>
    <property type="evidence" value="ECO:0007669"/>
    <property type="project" value="InterPro"/>
</dbReference>
<feature type="domain" description="Major facilitator superfamily (MFS) profile" evidence="8">
    <location>
        <begin position="49"/>
        <end position="500"/>
    </location>
</feature>
<organism evidence="9 10">
    <name type="scientific">Rhodofomes roseus</name>
    <dbReference type="NCBI Taxonomy" id="34475"/>
    <lineage>
        <taxon>Eukaryota</taxon>
        <taxon>Fungi</taxon>
        <taxon>Dikarya</taxon>
        <taxon>Basidiomycota</taxon>
        <taxon>Agaricomycotina</taxon>
        <taxon>Agaricomycetes</taxon>
        <taxon>Polyporales</taxon>
        <taxon>Rhodofomes</taxon>
    </lineage>
</organism>
<comment type="subcellular location">
    <subcellularLocation>
        <location evidence="1">Membrane</location>
        <topology evidence="1">Multi-pass membrane protein</topology>
    </subcellularLocation>
</comment>
<evidence type="ECO:0000256" key="2">
    <source>
        <dbReference type="ARBA" id="ARBA00022448"/>
    </source>
</evidence>
<feature type="transmembrane region" description="Helical" evidence="7">
    <location>
        <begin position="49"/>
        <end position="67"/>
    </location>
</feature>
<name>A0A4Y9YU36_9APHY</name>
<dbReference type="Pfam" id="PF07690">
    <property type="entry name" value="MFS_1"/>
    <property type="match status" value="1"/>
</dbReference>
<evidence type="ECO:0000256" key="7">
    <source>
        <dbReference type="SAM" id="Phobius"/>
    </source>
</evidence>
<protein>
    <recommendedName>
        <fullName evidence="8">Major facilitator superfamily (MFS) profile domain-containing protein</fullName>
    </recommendedName>
</protein>
<dbReference type="PANTHER" id="PTHR23504:SF15">
    <property type="entry name" value="MAJOR FACILITATOR SUPERFAMILY (MFS) PROFILE DOMAIN-CONTAINING PROTEIN"/>
    <property type="match status" value="1"/>
</dbReference>
<evidence type="ECO:0000256" key="1">
    <source>
        <dbReference type="ARBA" id="ARBA00004141"/>
    </source>
</evidence>
<feature type="transmembrane region" description="Helical" evidence="7">
    <location>
        <begin position="472"/>
        <end position="493"/>
    </location>
</feature>
<feature type="transmembrane region" description="Helical" evidence="7">
    <location>
        <begin position="297"/>
        <end position="319"/>
    </location>
</feature>
<feature type="region of interest" description="Disordered" evidence="6">
    <location>
        <begin position="16"/>
        <end position="41"/>
    </location>
</feature>
<keyword evidence="5 7" id="KW-0472">Membrane</keyword>
<comment type="caution">
    <text evidence="9">The sequence shown here is derived from an EMBL/GenBank/DDBJ whole genome shotgun (WGS) entry which is preliminary data.</text>
</comment>
<feature type="transmembrane region" description="Helical" evidence="7">
    <location>
        <begin position="404"/>
        <end position="427"/>
    </location>
</feature>
<evidence type="ECO:0000256" key="6">
    <source>
        <dbReference type="SAM" id="MobiDB-lite"/>
    </source>
</evidence>
<evidence type="ECO:0000313" key="9">
    <source>
        <dbReference type="EMBL" id="TFY65237.1"/>
    </source>
</evidence>
<gene>
    <name evidence="9" type="ORF">EVJ58_g2118</name>
</gene>
<feature type="transmembrane region" description="Helical" evidence="7">
    <location>
        <begin position="87"/>
        <end position="110"/>
    </location>
</feature>
<feature type="transmembrane region" description="Helical" evidence="7">
    <location>
        <begin position="447"/>
        <end position="466"/>
    </location>
</feature>
<dbReference type="Gene3D" id="1.20.1250.20">
    <property type="entry name" value="MFS general substrate transporter like domains"/>
    <property type="match status" value="1"/>
</dbReference>